<dbReference type="OrthoDB" id="272806at2"/>
<sequence>MPRSAAFRPTDRWGPAWALSVLVHAALLGPAAWWGGGQQGMLPGVQEREIGVVLRRSEAEPERLDQVLEPTLAEPREAPPLDLAALTPPAEASPLITDLLAELTAAPAPPPQAGAASGSAGAARPELPYGQTRVSVFGLEATGGRFVYAFDRSMSMRGTPLKAAKQQLVASLEALSDIHKFQILFFNHSVSAFDLSGGRNRVAFGTEANKQRAADFVSGITADGNTLRLPALEQALKLRPDAVFFLTDADDPMTARQLMIIEEMAGSATINTIEFGVGKPTARSNFLMRLAEATGGGYVYVDTQKLGR</sequence>
<dbReference type="PANTHER" id="PTHR45737:SF6">
    <property type="entry name" value="VON WILLEBRAND FACTOR A DOMAIN-CONTAINING PROTEIN 5A"/>
    <property type="match status" value="1"/>
</dbReference>
<dbReference type="EMBL" id="SJPH01000003">
    <property type="protein sequence ID" value="TWT46472.1"/>
    <property type="molecule type" value="Genomic_DNA"/>
</dbReference>
<dbReference type="Gene3D" id="3.40.50.410">
    <property type="entry name" value="von Willebrand factor, type A domain"/>
    <property type="match status" value="1"/>
</dbReference>
<proteinExistence type="predicted"/>
<dbReference type="InterPro" id="IPR036465">
    <property type="entry name" value="vWFA_dom_sf"/>
</dbReference>
<dbReference type="InterPro" id="IPR002035">
    <property type="entry name" value="VWF_A"/>
</dbReference>
<feature type="domain" description="VWFA" evidence="1">
    <location>
        <begin position="147"/>
        <end position="299"/>
    </location>
</feature>
<evidence type="ECO:0000313" key="2">
    <source>
        <dbReference type="EMBL" id="TWT46472.1"/>
    </source>
</evidence>
<name>A0A5C5WA23_9BACT</name>
<dbReference type="RefSeq" id="WP_146573015.1">
    <property type="nucleotide sequence ID" value="NZ_SJPH01000003.1"/>
</dbReference>
<reference evidence="2 3" key="1">
    <citation type="submission" date="2019-02" db="EMBL/GenBank/DDBJ databases">
        <title>Deep-cultivation of Planctomycetes and their phenomic and genomic characterization uncovers novel biology.</title>
        <authorList>
            <person name="Wiegand S."/>
            <person name="Jogler M."/>
            <person name="Boedeker C."/>
            <person name="Pinto D."/>
            <person name="Vollmers J."/>
            <person name="Rivas-Marin E."/>
            <person name="Kohn T."/>
            <person name="Peeters S.H."/>
            <person name="Heuer A."/>
            <person name="Rast P."/>
            <person name="Oberbeckmann S."/>
            <person name="Bunk B."/>
            <person name="Jeske O."/>
            <person name="Meyerdierks A."/>
            <person name="Storesund J.E."/>
            <person name="Kallscheuer N."/>
            <person name="Luecker S."/>
            <person name="Lage O.M."/>
            <person name="Pohl T."/>
            <person name="Merkel B.J."/>
            <person name="Hornburger P."/>
            <person name="Mueller R.-W."/>
            <person name="Bruemmer F."/>
            <person name="Labrenz M."/>
            <person name="Spormann A.M."/>
            <person name="Op Den Camp H."/>
            <person name="Overmann J."/>
            <person name="Amann R."/>
            <person name="Jetten M.S.M."/>
            <person name="Mascher T."/>
            <person name="Medema M.H."/>
            <person name="Devos D.P."/>
            <person name="Kaster A.-K."/>
            <person name="Ovreas L."/>
            <person name="Rohde M."/>
            <person name="Galperin M.Y."/>
            <person name="Jogler C."/>
        </authorList>
    </citation>
    <scope>NUCLEOTIDE SEQUENCE [LARGE SCALE GENOMIC DNA]</scope>
    <source>
        <strain evidence="2 3">Pla111</strain>
    </source>
</reference>
<dbReference type="PANTHER" id="PTHR45737">
    <property type="entry name" value="VON WILLEBRAND FACTOR A DOMAIN-CONTAINING PROTEIN 5A"/>
    <property type="match status" value="1"/>
</dbReference>
<dbReference type="AlphaFoldDB" id="A0A5C5WA23"/>
<keyword evidence="3" id="KW-1185">Reference proteome</keyword>
<evidence type="ECO:0000313" key="3">
    <source>
        <dbReference type="Proteomes" id="UP000318995"/>
    </source>
</evidence>
<accession>A0A5C5WA23</accession>
<dbReference type="Pfam" id="PF13768">
    <property type="entry name" value="VWA_3"/>
    <property type="match status" value="1"/>
</dbReference>
<organism evidence="2 3">
    <name type="scientific">Botrimarina hoheduenensis</name>
    <dbReference type="NCBI Taxonomy" id="2528000"/>
    <lineage>
        <taxon>Bacteria</taxon>
        <taxon>Pseudomonadati</taxon>
        <taxon>Planctomycetota</taxon>
        <taxon>Planctomycetia</taxon>
        <taxon>Pirellulales</taxon>
        <taxon>Lacipirellulaceae</taxon>
        <taxon>Botrimarina</taxon>
    </lineage>
</organism>
<comment type="caution">
    <text evidence="2">The sequence shown here is derived from an EMBL/GenBank/DDBJ whole genome shotgun (WGS) entry which is preliminary data.</text>
</comment>
<dbReference type="SUPFAM" id="SSF53300">
    <property type="entry name" value="vWA-like"/>
    <property type="match status" value="1"/>
</dbReference>
<gene>
    <name evidence="2" type="ORF">Pla111_15680</name>
</gene>
<evidence type="ECO:0000259" key="1">
    <source>
        <dbReference type="Pfam" id="PF13768"/>
    </source>
</evidence>
<protein>
    <recommendedName>
        <fullName evidence="1">VWFA domain-containing protein</fullName>
    </recommendedName>
</protein>
<dbReference type="Proteomes" id="UP000318995">
    <property type="component" value="Unassembled WGS sequence"/>
</dbReference>